<reference evidence="2" key="1">
    <citation type="submission" date="2018-01" db="EMBL/GenBank/DDBJ databases">
        <title>An insight into the sialome of Amazonian anophelines.</title>
        <authorList>
            <person name="Ribeiro J.M."/>
            <person name="Scarpassa V."/>
            <person name="Calvo E."/>
        </authorList>
    </citation>
    <scope>NUCLEOTIDE SEQUENCE</scope>
</reference>
<sequence>MSHVHHVLFAVFAASTFPLLPSHPSDTIIIIIHFISGLSFCRRSSCANCLGFCRVLKEADDGDGGFVSCSCIL</sequence>
<evidence type="ECO:0000256" key="1">
    <source>
        <dbReference type="SAM" id="SignalP"/>
    </source>
</evidence>
<evidence type="ECO:0000313" key="2">
    <source>
        <dbReference type="EMBL" id="MBW76099.1"/>
    </source>
</evidence>
<feature type="signal peptide" evidence="1">
    <location>
        <begin position="1"/>
        <end position="18"/>
    </location>
</feature>
<dbReference type="AlphaFoldDB" id="A0A2M4DF27"/>
<name>A0A2M4DF27_ANODA</name>
<feature type="chain" id="PRO_5014740323" evidence="1">
    <location>
        <begin position="19"/>
        <end position="73"/>
    </location>
</feature>
<dbReference type="EMBL" id="GGFL01011921">
    <property type="protein sequence ID" value="MBW76099.1"/>
    <property type="molecule type" value="Transcribed_RNA"/>
</dbReference>
<keyword evidence="1" id="KW-0732">Signal</keyword>
<accession>A0A2M4DF27</accession>
<organism evidence="2">
    <name type="scientific">Anopheles darlingi</name>
    <name type="common">Mosquito</name>
    <dbReference type="NCBI Taxonomy" id="43151"/>
    <lineage>
        <taxon>Eukaryota</taxon>
        <taxon>Metazoa</taxon>
        <taxon>Ecdysozoa</taxon>
        <taxon>Arthropoda</taxon>
        <taxon>Hexapoda</taxon>
        <taxon>Insecta</taxon>
        <taxon>Pterygota</taxon>
        <taxon>Neoptera</taxon>
        <taxon>Endopterygota</taxon>
        <taxon>Diptera</taxon>
        <taxon>Nematocera</taxon>
        <taxon>Culicoidea</taxon>
        <taxon>Culicidae</taxon>
        <taxon>Anophelinae</taxon>
        <taxon>Anopheles</taxon>
    </lineage>
</organism>
<protein>
    <submittedName>
        <fullName evidence="2">Putative secreted protein</fullName>
    </submittedName>
</protein>
<proteinExistence type="predicted"/>